<dbReference type="EMBL" id="DVOR01000026">
    <property type="protein sequence ID" value="HIV08634.1"/>
    <property type="molecule type" value="Genomic_DNA"/>
</dbReference>
<feature type="transmembrane region" description="Helical" evidence="1">
    <location>
        <begin position="35"/>
        <end position="59"/>
    </location>
</feature>
<gene>
    <name evidence="2" type="ORF">IAC79_00770</name>
</gene>
<sequence>MLRRFMGPKRLLRGRPGGRLSAAPGFWARVMGRNLFPLPAALLAFPTLTVLLAALGFLVGVPVTGWWGALGFLGAAGLALVGGGTWRDGAKRVGWLALATLAVFLVDQAFVLFSWWDAQAYHLMGSSLLLEGWNPVFDATRGTMLAATGADPATFNSYHVAYLPRAGWVWGAVTAALTGNLESGDTLILITAVTLGAVSWRVTPLLFGGGRWKRWFFASLTLLSPGVAASVFAFAQDGSLYALLMVYLLAACAYRKTGRSQWLTYVALAPILGCNLKFTGVVNLVLSGALFTLPVLWGAVRHRRTWMFWKWVVANALGFSAAVAAGVSPYLTNWVNRGGPFYPEQSFSQEFREARAGQAAEWQAILRGERRPAPRREPEPWDAQAVAADPEAWADRLDQEELRDPPRMTMDFSLVNADARAMGYVGRVVNAYFSKWLAHRYYEWKLGRKPFRPVHHLDQVGGLGTGFRIVMCLTLVMLLLTRRCGTPWLIGAILLTSFCVPTKMVGYVRYVPHLWMFPVLVAFNAMTVNVSRSADVGRSLVRGGTALADRAYDWGTACRCGGRLARTVLYPLTCVASVAGWLWAMVGRSLALVGRALGVSVTATLATSSYLFALGKLTLAVGMSAYALSLVESMRAEDAPRVYVLSLQDRYEVDGRCRAAWRLMPSDIPAPHVFDNYYRAILPASGVRNIDWQTHDEAEWLRDPRSLTYAEAFYLGENLWYWPRRPERIRHPSMHHYAGHPRRDYSAGNILLIAKEMIPDLPAYLWRVARFRWGQFWANAKGEPYGR</sequence>
<protein>
    <submittedName>
        <fullName evidence="2">Uncharacterized protein</fullName>
    </submittedName>
</protein>
<name>A0A9D1NMB1_9BACT</name>
<keyword evidence="1" id="KW-1133">Transmembrane helix</keyword>
<feature type="transmembrane region" description="Helical" evidence="1">
    <location>
        <begin position="65"/>
        <end position="86"/>
    </location>
</feature>
<evidence type="ECO:0000256" key="1">
    <source>
        <dbReference type="SAM" id="Phobius"/>
    </source>
</evidence>
<feature type="transmembrane region" description="Helical" evidence="1">
    <location>
        <begin position="312"/>
        <end position="331"/>
    </location>
</feature>
<dbReference type="Proteomes" id="UP000886845">
    <property type="component" value="Unassembled WGS sequence"/>
</dbReference>
<feature type="transmembrane region" description="Helical" evidence="1">
    <location>
        <begin position="215"/>
        <end position="233"/>
    </location>
</feature>
<feature type="transmembrane region" description="Helical" evidence="1">
    <location>
        <begin position="514"/>
        <end position="532"/>
    </location>
</feature>
<reference evidence="2" key="2">
    <citation type="journal article" date="2021" name="PeerJ">
        <title>Extensive microbial diversity within the chicken gut microbiome revealed by metagenomics and culture.</title>
        <authorList>
            <person name="Gilroy R."/>
            <person name="Ravi A."/>
            <person name="Getino M."/>
            <person name="Pursley I."/>
            <person name="Horton D.L."/>
            <person name="Alikhan N.F."/>
            <person name="Baker D."/>
            <person name="Gharbi K."/>
            <person name="Hall N."/>
            <person name="Watson M."/>
            <person name="Adriaenssens E.M."/>
            <person name="Foster-Nyarko E."/>
            <person name="Jarju S."/>
            <person name="Secka A."/>
            <person name="Antonio M."/>
            <person name="Oren A."/>
            <person name="Chaudhuri R.R."/>
            <person name="La Ragione R."/>
            <person name="Hildebrand F."/>
            <person name="Pallen M.J."/>
        </authorList>
    </citation>
    <scope>NUCLEOTIDE SEQUENCE</scope>
    <source>
        <strain evidence="2">35461</strain>
    </source>
</reference>
<comment type="caution">
    <text evidence="2">The sequence shown here is derived from an EMBL/GenBank/DDBJ whole genome shotgun (WGS) entry which is preliminary data.</text>
</comment>
<dbReference type="AlphaFoldDB" id="A0A9D1NMB1"/>
<keyword evidence="1" id="KW-0812">Transmembrane</keyword>
<evidence type="ECO:0000313" key="3">
    <source>
        <dbReference type="Proteomes" id="UP000886845"/>
    </source>
</evidence>
<organism evidence="2 3">
    <name type="scientific">Candidatus Spyradenecus faecavium</name>
    <dbReference type="NCBI Taxonomy" id="2840947"/>
    <lineage>
        <taxon>Bacteria</taxon>
        <taxon>Pseudomonadati</taxon>
        <taxon>Lentisphaerota</taxon>
        <taxon>Lentisphaeria</taxon>
        <taxon>Lentisphaerales</taxon>
        <taxon>Lentisphaeraceae</taxon>
        <taxon>Lentisphaeraceae incertae sedis</taxon>
        <taxon>Candidatus Spyradenecus</taxon>
    </lineage>
</organism>
<proteinExistence type="predicted"/>
<feature type="transmembrane region" description="Helical" evidence="1">
    <location>
        <begin position="93"/>
        <end position="116"/>
    </location>
</feature>
<reference evidence="2" key="1">
    <citation type="submission" date="2020-10" db="EMBL/GenBank/DDBJ databases">
        <authorList>
            <person name="Gilroy R."/>
        </authorList>
    </citation>
    <scope>NUCLEOTIDE SEQUENCE</scope>
    <source>
        <strain evidence="2">35461</strain>
    </source>
</reference>
<keyword evidence="1" id="KW-0472">Membrane</keyword>
<accession>A0A9D1NMB1</accession>
<feature type="transmembrane region" description="Helical" evidence="1">
    <location>
        <begin position="284"/>
        <end position="300"/>
    </location>
</feature>
<feature type="transmembrane region" description="Helical" evidence="1">
    <location>
        <begin position="187"/>
        <end position="208"/>
    </location>
</feature>
<evidence type="ECO:0000313" key="2">
    <source>
        <dbReference type="EMBL" id="HIV08634.1"/>
    </source>
</evidence>
<feature type="transmembrane region" description="Helical" evidence="1">
    <location>
        <begin position="460"/>
        <end position="481"/>
    </location>
</feature>
<feature type="transmembrane region" description="Helical" evidence="1">
    <location>
        <begin position="568"/>
        <end position="590"/>
    </location>
</feature>
<feature type="transmembrane region" description="Helical" evidence="1">
    <location>
        <begin position="488"/>
        <end position="508"/>
    </location>
</feature>